<keyword evidence="8 10" id="KW-0675">Receptor</keyword>
<dbReference type="GO" id="GO:0071376">
    <property type="term" value="P:cellular response to corticotropin-releasing hormone stimulus"/>
    <property type="evidence" value="ECO:0007669"/>
    <property type="project" value="TreeGrafter"/>
</dbReference>
<dbReference type="InterPro" id="IPR003070">
    <property type="entry name" value="NR4A1-3"/>
</dbReference>
<dbReference type="InterPro" id="IPR035500">
    <property type="entry name" value="NHR-like_dom_sf"/>
</dbReference>
<evidence type="ECO:0000313" key="14">
    <source>
        <dbReference type="EMBL" id="CAG5133723.1"/>
    </source>
</evidence>
<evidence type="ECO:0000256" key="1">
    <source>
        <dbReference type="ARBA" id="ARBA00004123"/>
    </source>
</evidence>
<dbReference type="InterPro" id="IPR000536">
    <property type="entry name" value="Nucl_hrmn_rcpt_lig-bd"/>
</dbReference>
<comment type="similarity">
    <text evidence="10">Belongs to the nuclear hormone receptor family.</text>
</comment>
<dbReference type="FunFam" id="3.30.50.10:FF:000009">
    <property type="entry name" value="nuclear receptor subfamily 4 group A member 2"/>
    <property type="match status" value="1"/>
</dbReference>
<accession>A0A8S3ZVY3</accession>
<dbReference type="AlphaFoldDB" id="A0A8S3ZVY3"/>
<dbReference type="SMART" id="SM00399">
    <property type="entry name" value="ZnF_C4"/>
    <property type="match status" value="1"/>
</dbReference>
<dbReference type="Pfam" id="PF00104">
    <property type="entry name" value="Hormone_recep"/>
    <property type="match status" value="1"/>
</dbReference>
<dbReference type="PANTHER" id="PTHR24085:SF4">
    <property type="entry name" value="NUCLEAR HORMONE RECEPTOR HR38-RELATED"/>
    <property type="match status" value="1"/>
</dbReference>
<evidence type="ECO:0000313" key="15">
    <source>
        <dbReference type="Proteomes" id="UP000678393"/>
    </source>
</evidence>
<dbReference type="PROSITE" id="PS00031">
    <property type="entry name" value="NUCLEAR_REC_DBD_1"/>
    <property type="match status" value="1"/>
</dbReference>
<dbReference type="GO" id="GO:0004879">
    <property type="term" value="F:nuclear receptor activity"/>
    <property type="evidence" value="ECO:0007669"/>
    <property type="project" value="InterPro"/>
</dbReference>
<dbReference type="InterPro" id="IPR001723">
    <property type="entry name" value="Nuclear_hrmn_rcpt"/>
</dbReference>
<gene>
    <name evidence="14" type="ORF">CUNI_LOCUS19281</name>
</gene>
<dbReference type="PANTHER" id="PTHR24085">
    <property type="entry name" value="NUCLEAR HORMONE RECEPTOR"/>
    <property type="match status" value="1"/>
</dbReference>
<keyword evidence="9 10" id="KW-0539">Nucleus</keyword>
<feature type="domain" description="NR LBD" evidence="13">
    <location>
        <begin position="459"/>
        <end position="694"/>
    </location>
</feature>
<dbReference type="SMART" id="SM00430">
    <property type="entry name" value="HOLI"/>
    <property type="match status" value="1"/>
</dbReference>
<evidence type="ECO:0000256" key="11">
    <source>
        <dbReference type="SAM" id="MobiDB-lite"/>
    </source>
</evidence>
<evidence type="ECO:0000256" key="4">
    <source>
        <dbReference type="ARBA" id="ARBA00022833"/>
    </source>
</evidence>
<dbReference type="PRINTS" id="PR01284">
    <property type="entry name" value="NUCLEARECPTR"/>
</dbReference>
<dbReference type="Pfam" id="PF00105">
    <property type="entry name" value="zf-C4"/>
    <property type="match status" value="1"/>
</dbReference>
<evidence type="ECO:0000256" key="9">
    <source>
        <dbReference type="ARBA" id="ARBA00023242"/>
    </source>
</evidence>
<comment type="subcellular location">
    <subcellularLocation>
        <location evidence="1 10">Nucleus</location>
    </subcellularLocation>
</comment>
<evidence type="ECO:0000259" key="12">
    <source>
        <dbReference type="PROSITE" id="PS51030"/>
    </source>
</evidence>
<feature type="region of interest" description="Disordered" evidence="11">
    <location>
        <begin position="55"/>
        <end position="81"/>
    </location>
</feature>
<dbReference type="GO" id="GO:0035259">
    <property type="term" value="F:nuclear glucocorticoid receptor binding"/>
    <property type="evidence" value="ECO:0007669"/>
    <property type="project" value="TreeGrafter"/>
</dbReference>
<dbReference type="Gene3D" id="3.30.50.10">
    <property type="entry name" value="Erythroid Transcription Factor GATA-1, subunit A"/>
    <property type="match status" value="1"/>
</dbReference>
<evidence type="ECO:0000256" key="7">
    <source>
        <dbReference type="ARBA" id="ARBA00023163"/>
    </source>
</evidence>
<comment type="caution">
    <text evidence="14">The sequence shown here is derived from an EMBL/GenBank/DDBJ whole genome shotgun (WGS) entry which is preliminary data.</text>
</comment>
<feature type="non-terminal residue" evidence="14">
    <location>
        <position position="698"/>
    </location>
</feature>
<dbReference type="PRINTS" id="PR00398">
    <property type="entry name" value="STRDHORMONER"/>
</dbReference>
<dbReference type="Gene3D" id="1.10.565.10">
    <property type="entry name" value="Retinoid X Receptor"/>
    <property type="match status" value="1"/>
</dbReference>
<evidence type="ECO:0000256" key="5">
    <source>
        <dbReference type="ARBA" id="ARBA00023015"/>
    </source>
</evidence>
<dbReference type="GO" id="GO:0000978">
    <property type="term" value="F:RNA polymerase II cis-regulatory region sequence-specific DNA binding"/>
    <property type="evidence" value="ECO:0007669"/>
    <property type="project" value="TreeGrafter"/>
</dbReference>
<evidence type="ECO:0000256" key="3">
    <source>
        <dbReference type="ARBA" id="ARBA00022771"/>
    </source>
</evidence>
<evidence type="ECO:0000256" key="2">
    <source>
        <dbReference type="ARBA" id="ARBA00022723"/>
    </source>
</evidence>
<sequence length="698" mass="77914">YDASGSLGGSSYTPGSYSNTISTQSAMTDINIMAASFSLPLHDFQAEVTSYSGDNMSPDHFSSGYENSQSSATGYDQSHQPHHVPQQCYVESYSFDSGFVQQRELPKPISYGATAVTATTTSNIANIFSRNNSHNNDPLTATKDTTNTATNDGMFGNASSVEKYPVLSGHSINEDAYAPSYSDYYTEQQRYIDSTSRFGMDASKTYLKQHFPEASPQDLLYSQQMPFSDLDQKAGHMYGHTVFDAQTSGPYCHDGGSLYQPYHPAFYLGQGGHYSTGMPFHSPAVHHGSSYRSDFSLSMGPHHPSHLHHSHRRTALTIPTPPVSDSLDIQKYQMESARSPTSPDNRCSPLRDGSHQIKESLLCAVCGDNAACQHYGVRTCEGCKGFFKRTVQKSAKYVCLADKSCPVDKRRRNRCQFCRFQKCLAVGMVKEVVRTDGLKGRRGRLPSKPKSPQETAPSPPISLITALVRAHVDTCPDIPNLDYSQFQVCRHDDSGDGREDAVRSFYNIMLQSMDVLRAWAEKVPGFCELPKDDQELLFQSASLELFVLKTAYRVQPNDEKIIFENGQVYHRLQCINTFGQWINSIVQFGLSLHRMGLDISSLACMSALSMITLRHGLREADRMEELQMKIIDCLRDHCTYNSEAQRKTHYFSRILSKMAELRTLSREGLQCLQNVANFDESIVAPAVIQSFISNQLPF</sequence>
<dbReference type="InterPro" id="IPR001628">
    <property type="entry name" value="Znf_hrmn_rcpt"/>
</dbReference>
<dbReference type="Proteomes" id="UP000678393">
    <property type="component" value="Unassembled WGS sequence"/>
</dbReference>
<feature type="region of interest" description="Disordered" evidence="11">
    <location>
        <begin position="437"/>
        <end position="459"/>
    </location>
</feature>
<evidence type="ECO:0008006" key="16">
    <source>
        <dbReference type="Google" id="ProtNLM"/>
    </source>
</evidence>
<evidence type="ECO:0000256" key="6">
    <source>
        <dbReference type="ARBA" id="ARBA00023125"/>
    </source>
</evidence>
<evidence type="ECO:0000256" key="10">
    <source>
        <dbReference type="RuleBase" id="RU004334"/>
    </source>
</evidence>
<dbReference type="GO" id="GO:0005667">
    <property type="term" value="C:transcription regulator complex"/>
    <property type="evidence" value="ECO:0007669"/>
    <property type="project" value="TreeGrafter"/>
</dbReference>
<dbReference type="EMBL" id="CAJHNH020006434">
    <property type="protein sequence ID" value="CAG5133723.1"/>
    <property type="molecule type" value="Genomic_DNA"/>
</dbReference>
<dbReference type="GO" id="GO:0008270">
    <property type="term" value="F:zinc ion binding"/>
    <property type="evidence" value="ECO:0007669"/>
    <property type="project" value="UniProtKB-KW"/>
</dbReference>
<feature type="domain" description="Nuclear receptor" evidence="12">
    <location>
        <begin position="360"/>
        <end position="435"/>
    </location>
</feature>
<keyword evidence="5 10" id="KW-0805">Transcription regulation</keyword>
<dbReference type="PRINTS" id="PR00047">
    <property type="entry name" value="STROIDFINGER"/>
</dbReference>
<dbReference type="InterPro" id="IPR013088">
    <property type="entry name" value="Znf_NHR/GATA"/>
</dbReference>
<dbReference type="PROSITE" id="PS51030">
    <property type="entry name" value="NUCLEAR_REC_DBD_2"/>
    <property type="match status" value="1"/>
</dbReference>
<keyword evidence="6 10" id="KW-0238">DNA-binding</keyword>
<organism evidence="14 15">
    <name type="scientific">Candidula unifasciata</name>
    <dbReference type="NCBI Taxonomy" id="100452"/>
    <lineage>
        <taxon>Eukaryota</taxon>
        <taxon>Metazoa</taxon>
        <taxon>Spiralia</taxon>
        <taxon>Lophotrochozoa</taxon>
        <taxon>Mollusca</taxon>
        <taxon>Gastropoda</taxon>
        <taxon>Heterobranchia</taxon>
        <taxon>Euthyneura</taxon>
        <taxon>Panpulmonata</taxon>
        <taxon>Eupulmonata</taxon>
        <taxon>Stylommatophora</taxon>
        <taxon>Helicina</taxon>
        <taxon>Helicoidea</taxon>
        <taxon>Geomitridae</taxon>
        <taxon>Candidula</taxon>
    </lineage>
</organism>
<keyword evidence="4 10" id="KW-0862">Zinc</keyword>
<dbReference type="PROSITE" id="PS51843">
    <property type="entry name" value="NR_LBD"/>
    <property type="match status" value="1"/>
</dbReference>
<dbReference type="OrthoDB" id="5952118at2759"/>
<dbReference type="SUPFAM" id="SSF57716">
    <property type="entry name" value="Glucocorticoid receptor-like (DNA-binding domain)"/>
    <property type="match status" value="1"/>
</dbReference>
<dbReference type="SUPFAM" id="SSF48508">
    <property type="entry name" value="Nuclear receptor ligand-binding domain"/>
    <property type="match status" value="1"/>
</dbReference>
<keyword evidence="15" id="KW-1185">Reference proteome</keyword>
<name>A0A8S3ZVY3_9EUPU</name>
<dbReference type="CDD" id="cd06969">
    <property type="entry name" value="NR_DBD_NGFI-B"/>
    <property type="match status" value="1"/>
</dbReference>
<proteinExistence type="inferred from homology"/>
<keyword evidence="2 10" id="KW-0479">Metal-binding</keyword>
<evidence type="ECO:0000259" key="13">
    <source>
        <dbReference type="PROSITE" id="PS51843"/>
    </source>
</evidence>
<protein>
    <recommendedName>
        <fullName evidence="16">Nuclear receptor subfamily 4 group A member 2</fullName>
    </recommendedName>
</protein>
<keyword evidence="7 10" id="KW-0804">Transcription</keyword>
<reference evidence="14" key="1">
    <citation type="submission" date="2021-04" db="EMBL/GenBank/DDBJ databases">
        <authorList>
            <consortium name="Molecular Ecology Group"/>
        </authorList>
    </citation>
    <scope>NUCLEOTIDE SEQUENCE</scope>
</reference>
<evidence type="ECO:0000256" key="8">
    <source>
        <dbReference type="ARBA" id="ARBA00023170"/>
    </source>
</evidence>
<dbReference type="GO" id="GO:0005634">
    <property type="term" value="C:nucleus"/>
    <property type="evidence" value="ECO:0007669"/>
    <property type="project" value="UniProtKB-SubCell"/>
</dbReference>
<keyword evidence="3 10" id="KW-0863">Zinc-finger</keyword>
<feature type="compositionally biased region" description="Polar residues" evidence="11">
    <location>
        <begin position="64"/>
        <end position="78"/>
    </location>
</feature>